<dbReference type="InterPro" id="IPR016874">
    <property type="entry name" value="TcmP-like"/>
</dbReference>
<comment type="caution">
    <text evidence="3">The sequence shown here is derived from an EMBL/GenBank/DDBJ whole genome shotgun (WGS) entry which is preliminary data.</text>
</comment>
<keyword evidence="2" id="KW-0808">Transferase</keyword>
<sequence length="269" mass="30682">MNEFNGVADTMLIPMAARIYASKHFPEYFYDKTALSLEAKIPAGTFERIWKSSSEYTMLASVARYYNFDEMIKAFAAKHQKCNIINLGAGLETAAFRLAEVDVPFYEIDLPEVIELRKNILKSKENETLIGADIFTLEWANGIDLSLPSLLIVSGVFQYFREEKVLTFLSAIKQRFPKGELIFDATNSIGIKYANKYVQKTGNTSAQMYFYVDDGVAFAQKCGMQLLEQRSFYTVARKMLKRKLKLYTRIAMKVCDDGGRTIILHLKLN</sequence>
<dbReference type="SUPFAM" id="SSF53335">
    <property type="entry name" value="S-adenosyl-L-methionine-dependent methyltransferases"/>
    <property type="match status" value="1"/>
</dbReference>
<dbReference type="InterPro" id="IPR029063">
    <property type="entry name" value="SAM-dependent_MTases_sf"/>
</dbReference>
<dbReference type="PATRIC" id="fig|1125702.3.peg.2306"/>
<keyword evidence="4" id="KW-1185">Reference proteome</keyword>
<dbReference type="GO" id="GO:0032259">
    <property type="term" value="P:methylation"/>
    <property type="evidence" value="ECO:0007669"/>
    <property type="project" value="UniProtKB-KW"/>
</dbReference>
<gene>
    <name evidence="3" type="ORF">HMPREF1222_02230</name>
</gene>
<evidence type="ECO:0000313" key="3">
    <source>
        <dbReference type="EMBL" id="EPF45941.1"/>
    </source>
</evidence>
<organism evidence="3 4">
    <name type="scientific">Treponema vincentii F0403</name>
    <dbReference type="NCBI Taxonomy" id="1125702"/>
    <lineage>
        <taxon>Bacteria</taxon>
        <taxon>Pseudomonadati</taxon>
        <taxon>Spirochaetota</taxon>
        <taxon>Spirochaetia</taxon>
        <taxon>Spirochaetales</taxon>
        <taxon>Treponemataceae</taxon>
        <taxon>Treponema</taxon>
    </lineage>
</organism>
<proteinExistence type="predicted"/>
<dbReference type="HOGENOM" id="CLU_069348_0_1_12"/>
<dbReference type="Gene3D" id="3.40.50.150">
    <property type="entry name" value="Vaccinia Virus protein VP39"/>
    <property type="match status" value="1"/>
</dbReference>
<evidence type="ECO:0000256" key="1">
    <source>
        <dbReference type="ARBA" id="ARBA00022603"/>
    </source>
</evidence>
<dbReference type="Proteomes" id="UP000014605">
    <property type="component" value="Unassembled WGS sequence"/>
</dbReference>
<dbReference type="PIRSF" id="PIRSF028177">
    <property type="entry name" value="Polyketide_synth_Omtfrase_TcmP"/>
    <property type="match status" value="1"/>
</dbReference>
<dbReference type="RefSeq" id="WP_016519468.1">
    <property type="nucleotide sequence ID" value="NZ_KE332513.1"/>
</dbReference>
<dbReference type="EMBL" id="ATFC01000011">
    <property type="protein sequence ID" value="EPF45941.1"/>
    <property type="molecule type" value="Genomic_DNA"/>
</dbReference>
<dbReference type="PANTHER" id="PTHR43619:SF2">
    <property type="entry name" value="S-ADENOSYL-L-METHIONINE-DEPENDENT METHYLTRANSFERASES SUPERFAMILY PROTEIN"/>
    <property type="match status" value="1"/>
</dbReference>
<dbReference type="InterPro" id="IPR007213">
    <property type="entry name" value="Ppm1/Ppm2/Tcmp"/>
</dbReference>
<reference evidence="3 4" key="1">
    <citation type="submission" date="2013-04" db="EMBL/GenBank/DDBJ databases">
        <title>The Genome Sequence of Treponema vincentii F0403.</title>
        <authorList>
            <consortium name="The Broad Institute Genomics Platform"/>
            <person name="Earl A."/>
            <person name="Ward D."/>
            <person name="Feldgarden M."/>
            <person name="Gevers D."/>
            <person name="Leonetti C."/>
            <person name="Izard J."/>
            <person name="Walker B."/>
            <person name="Young S."/>
            <person name="Zeng Q."/>
            <person name="Gargeya S."/>
            <person name="Fitzgerald M."/>
            <person name="Haas B."/>
            <person name="Abouelleil A."/>
            <person name="Allen A.W."/>
            <person name="Alvarado L."/>
            <person name="Arachchi H.M."/>
            <person name="Berlin A.M."/>
            <person name="Chapman S.B."/>
            <person name="Gainer-Dewar J."/>
            <person name="Goldberg J."/>
            <person name="Griggs A."/>
            <person name="Gujja S."/>
            <person name="Hansen M."/>
            <person name="Howarth C."/>
            <person name="Imamovic A."/>
            <person name="Ireland A."/>
            <person name="Larimer J."/>
            <person name="McCowan C."/>
            <person name="Murphy C."/>
            <person name="Pearson M."/>
            <person name="Poon T.W."/>
            <person name="Priest M."/>
            <person name="Roberts A."/>
            <person name="Saif S."/>
            <person name="Shea T."/>
            <person name="Sisk P."/>
            <person name="Sykes S."/>
            <person name="Wortman J."/>
            <person name="Nusbaum C."/>
            <person name="Birren B."/>
        </authorList>
    </citation>
    <scope>NUCLEOTIDE SEQUENCE [LARGE SCALE GENOMIC DNA]</scope>
    <source>
        <strain evidence="3 4">F0403</strain>
    </source>
</reference>
<keyword evidence="1" id="KW-0489">Methyltransferase</keyword>
<name>S3L955_9SPIR</name>
<evidence type="ECO:0000256" key="2">
    <source>
        <dbReference type="ARBA" id="ARBA00022679"/>
    </source>
</evidence>
<dbReference type="GeneID" id="301462335"/>
<evidence type="ECO:0000313" key="4">
    <source>
        <dbReference type="Proteomes" id="UP000014605"/>
    </source>
</evidence>
<dbReference type="AlphaFoldDB" id="S3L955"/>
<protein>
    <recommendedName>
        <fullName evidence="5">Conjugal transfer protein</fullName>
    </recommendedName>
</protein>
<dbReference type="GO" id="GO:0008168">
    <property type="term" value="F:methyltransferase activity"/>
    <property type="evidence" value="ECO:0007669"/>
    <property type="project" value="UniProtKB-KW"/>
</dbReference>
<dbReference type="PANTHER" id="PTHR43619">
    <property type="entry name" value="S-ADENOSYL-L-METHIONINE-DEPENDENT METHYLTRANSFERASE YKTD-RELATED"/>
    <property type="match status" value="1"/>
</dbReference>
<dbReference type="Pfam" id="PF04072">
    <property type="entry name" value="LCM"/>
    <property type="match status" value="1"/>
</dbReference>
<accession>S3L955</accession>
<evidence type="ECO:0008006" key="5">
    <source>
        <dbReference type="Google" id="ProtNLM"/>
    </source>
</evidence>